<dbReference type="EMBL" id="MU001685">
    <property type="protein sequence ID" value="KAF2456010.1"/>
    <property type="molecule type" value="Genomic_DNA"/>
</dbReference>
<keyword evidence="3 5" id="KW-0326">Glycosidase</keyword>
<evidence type="ECO:0000256" key="2">
    <source>
        <dbReference type="ARBA" id="ARBA00022801"/>
    </source>
</evidence>
<evidence type="ECO:0000313" key="8">
    <source>
        <dbReference type="Proteomes" id="UP000799766"/>
    </source>
</evidence>
<evidence type="ECO:0000256" key="4">
    <source>
        <dbReference type="ARBA" id="ARBA00023316"/>
    </source>
</evidence>
<evidence type="ECO:0000256" key="1">
    <source>
        <dbReference type="ARBA" id="ARBA00005641"/>
    </source>
</evidence>
<dbReference type="OrthoDB" id="1887033at2759"/>
<evidence type="ECO:0000259" key="6">
    <source>
        <dbReference type="Pfam" id="PF00150"/>
    </source>
</evidence>
<evidence type="ECO:0000313" key="7">
    <source>
        <dbReference type="EMBL" id="KAF2456010.1"/>
    </source>
</evidence>
<dbReference type="SUPFAM" id="SSF51445">
    <property type="entry name" value="(Trans)glycosidases"/>
    <property type="match status" value="1"/>
</dbReference>
<name>A0A6A6NW69_9PEZI</name>
<keyword evidence="4" id="KW-0961">Cell wall biogenesis/degradation</keyword>
<dbReference type="GO" id="GO:0009251">
    <property type="term" value="P:glucan catabolic process"/>
    <property type="evidence" value="ECO:0007669"/>
    <property type="project" value="TreeGrafter"/>
</dbReference>
<organism evidence="7 8">
    <name type="scientific">Lineolata rhizophorae</name>
    <dbReference type="NCBI Taxonomy" id="578093"/>
    <lineage>
        <taxon>Eukaryota</taxon>
        <taxon>Fungi</taxon>
        <taxon>Dikarya</taxon>
        <taxon>Ascomycota</taxon>
        <taxon>Pezizomycotina</taxon>
        <taxon>Dothideomycetes</taxon>
        <taxon>Dothideomycetes incertae sedis</taxon>
        <taxon>Lineolatales</taxon>
        <taxon>Lineolataceae</taxon>
        <taxon>Lineolata</taxon>
    </lineage>
</organism>
<dbReference type="Gene3D" id="3.20.20.80">
    <property type="entry name" value="Glycosidases"/>
    <property type="match status" value="1"/>
</dbReference>
<evidence type="ECO:0000256" key="5">
    <source>
        <dbReference type="RuleBase" id="RU361153"/>
    </source>
</evidence>
<dbReference type="GO" id="GO:0005576">
    <property type="term" value="C:extracellular region"/>
    <property type="evidence" value="ECO:0007669"/>
    <property type="project" value="TreeGrafter"/>
</dbReference>
<gene>
    <name evidence="7" type="ORF">BDY21DRAFT_288913</name>
</gene>
<comment type="similarity">
    <text evidence="1 5">Belongs to the glycosyl hydrolase 5 (cellulase A) family.</text>
</comment>
<proteinExistence type="inferred from homology"/>
<dbReference type="GO" id="GO:0071555">
    <property type="term" value="P:cell wall organization"/>
    <property type="evidence" value="ECO:0007669"/>
    <property type="project" value="UniProtKB-KW"/>
</dbReference>
<dbReference type="GO" id="GO:0009986">
    <property type="term" value="C:cell surface"/>
    <property type="evidence" value="ECO:0007669"/>
    <property type="project" value="TreeGrafter"/>
</dbReference>
<dbReference type="GO" id="GO:0046557">
    <property type="term" value="F:glucan endo-1,6-beta-glucosidase activity"/>
    <property type="evidence" value="ECO:0007669"/>
    <property type="project" value="TreeGrafter"/>
</dbReference>
<dbReference type="InterPro" id="IPR017853">
    <property type="entry name" value="GH"/>
</dbReference>
<keyword evidence="2 5" id="KW-0378">Hydrolase</keyword>
<dbReference type="AlphaFoldDB" id="A0A6A6NW69"/>
<keyword evidence="8" id="KW-1185">Reference proteome</keyword>
<dbReference type="PANTHER" id="PTHR31297:SF43">
    <property type="entry name" value="GLUCAN 1,3-BETA-GLUCOSIDASE 3"/>
    <property type="match status" value="1"/>
</dbReference>
<dbReference type="InterPro" id="IPR001547">
    <property type="entry name" value="Glyco_hydro_5"/>
</dbReference>
<accession>A0A6A6NW69</accession>
<reference evidence="7" key="1">
    <citation type="journal article" date="2020" name="Stud. Mycol.">
        <title>101 Dothideomycetes genomes: a test case for predicting lifestyles and emergence of pathogens.</title>
        <authorList>
            <person name="Haridas S."/>
            <person name="Albert R."/>
            <person name="Binder M."/>
            <person name="Bloem J."/>
            <person name="Labutti K."/>
            <person name="Salamov A."/>
            <person name="Andreopoulos B."/>
            <person name="Baker S."/>
            <person name="Barry K."/>
            <person name="Bills G."/>
            <person name="Bluhm B."/>
            <person name="Cannon C."/>
            <person name="Castanera R."/>
            <person name="Culley D."/>
            <person name="Daum C."/>
            <person name="Ezra D."/>
            <person name="Gonzalez J."/>
            <person name="Henrissat B."/>
            <person name="Kuo A."/>
            <person name="Liang C."/>
            <person name="Lipzen A."/>
            <person name="Lutzoni F."/>
            <person name="Magnuson J."/>
            <person name="Mondo S."/>
            <person name="Nolan M."/>
            <person name="Ohm R."/>
            <person name="Pangilinan J."/>
            <person name="Park H.-J."/>
            <person name="Ramirez L."/>
            <person name="Alfaro M."/>
            <person name="Sun H."/>
            <person name="Tritt A."/>
            <person name="Yoshinaga Y."/>
            <person name="Zwiers L.-H."/>
            <person name="Turgeon B."/>
            <person name="Goodwin S."/>
            <person name="Spatafora J."/>
            <person name="Crous P."/>
            <person name="Grigoriev I."/>
        </authorList>
    </citation>
    <scope>NUCLEOTIDE SEQUENCE</scope>
    <source>
        <strain evidence="7">ATCC 16933</strain>
    </source>
</reference>
<evidence type="ECO:0000256" key="3">
    <source>
        <dbReference type="ARBA" id="ARBA00023295"/>
    </source>
</evidence>
<dbReference type="Proteomes" id="UP000799766">
    <property type="component" value="Unassembled WGS sequence"/>
</dbReference>
<dbReference type="PANTHER" id="PTHR31297">
    <property type="entry name" value="GLUCAN ENDO-1,6-BETA-GLUCOSIDASE B"/>
    <property type="match status" value="1"/>
</dbReference>
<protein>
    <submittedName>
        <fullName evidence="7">Glycoside hydrolase superfamily</fullName>
    </submittedName>
</protein>
<dbReference type="InterPro" id="IPR050386">
    <property type="entry name" value="Glycosyl_hydrolase_5"/>
</dbReference>
<sequence length="511" mass="56940">MAPPDGVDATAPVSAEDFHRYRWGQGGNFGAVFVLEKWMAGSMFPDAGDGQTSELEAARIWTDREGLEGARVRFERHWRDMVKDERIEYLVNTARCTLVRLPVGFWTCGPQFCQGTPFEPYGMVWVNAWATVKSLVARLADNGISTLVDLHGLPGGANDGEHSGTNIKQALLWQDRRHWHHSVAALEFMAHDLRGVPGVAGLQVCNETCYDARGMYDFYDEAIAAISRADSGLPIVISDGWDLPRAADYAMHKNSLFSGVPNPTIIDTHYYWCFAPKDTSKSPQEVIDDVGNKLSELDGREGDVTTRGAVQVFVGEYSVVMAESTWQKVDGSERDEYTKRFGQAQQARWQSRAAGSTFWSFTVEWYPGGGWGYAAQINSGALPVPPHLTLPADEVRARLARADAERQPRLDKAYADHVGWWGRDGFEHWRFQRGWDVGFADARAFFGWRSAGGFAQAAAGGASEGADTIGAREVWVRKRLLDSGSRKEKFVWEYEHGLRKGMSDFYELVGC</sequence>
<feature type="domain" description="Glycoside hydrolase family 5" evidence="6">
    <location>
        <begin position="74"/>
        <end position="360"/>
    </location>
</feature>
<dbReference type="Pfam" id="PF00150">
    <property type="entry name" value="Cellulase"/>
    <property type="match status" value="1"/>
</dbReference>